<organism evidence="2 3">
    <name type="scientific">Edaphochlamys debaryana</name>
    <dbReference type="NCBI Taxonomy" id="47281"/>
    <lineage>
        <taxon>Eukaryota</taxon>
        <taxon>Viridiplantae</taxon>
        <taxon>Chlorophyta</taxon>
        <taxon>core chlorophytes</taxon>
        <taxon>Chlorophyceae</taxon>
        <taxon>CS clade</taxon>
        <taxon>Chlamydomonadales</taxon>
        <taxon>Chlamydomonadales incertae sedis</taxon>
        <taxon>Edaphochlamys</taxon>
    </lineage>
</organism>
<dbReference type="AlphaFoldDB" id="A0A835XLQ4"/>
<evidence type="ECO:0000256" key="1">
    <source>
        <dbReference type="SAM" id="MobiDB-lite"/>
    </source>
</evidence>
<accession>A0A835XLQ4</accession>
<evidence type="ECO:0000313" key="2">
    <source>
        <dbReference type="EMBL" id="KAG2484551.1"/>
    </source>
</evidence>
<dbReference type="InterPro" id="IPR036514">
    <property type="entry name" value="SGNH_hydro_sf"/>
</dbReference>
<sequence length="529" mass="56541">MLDSGMVVETPEQFRPLLAKLSSGAAIRVMAWGSSVVATHAGCYTEAGRQASDEAGGFGFLELAQTSFIIDARGYPPEFCEAGKEVGWGTLFMRDLNASWPAAGPDHLFANGGRSAASLAALLAGCYESSVPDPVDLILLENLGASGNPTSLEQARLHLRVVTTLLRLAAVRSPHAARPTVIMFNSAFVVNTNDHARLDCLHRSSCATECAPGAAGFEHQLTKTWGTPWKQKKIAETYGINLISVGDLLIRGMELGDFPSQGVAACEFLSTFMKDHIHPNQLGKRLFADLLWTALQRAQAALGERGSKVDEYKGRGGDQEEEGDKGEDPKRRSGGTRGRSLAIPSRPIFPSGHAVFVKRCYMQGELARPDLAHGTAAQGLPPRYLPVVRAEGWALVHHDANQRSRLRPGLVAAAPGSLLQLQVDTRLPGATGPTALELSYLASYEGWGEAEISCLAGCECEVTASSTCVVQVRTAPGRGGRAFKLLGLVVRAVADPEGAGRGGKGWVDDDEEEEEEQGGDTDEEEGRER</sequence>
<dbReference type="Proteomes" id="UP000612055">
    <property type="component" value="Unassembled WGS sequence"/>
</dbReference>
<comment type="caution">
    <text evidence="2">The sequence shown here is derived from an EMBL/GenBank/DDBJ whole genome shotgun (WGS) entry which is preliminary data.</text>
</comment>
<feature type="compositionally biased region" description="Acidic residues" evidence="1">
    <location>
        <begin position="508"/>
        <end position="529"/>
    </location>
</feature>
<feature type="region of interest" description="Disordered" evidence="1">
    <location>
        <begin position="306"/>
        <end position="343"/>
    </location>
</feature>
<protein>
    <submittedName>
        <fullName evidence="2">Uncharacterized protein</fullName>
    </submittedName>
</protein>
<dbReference type="PANTHER" id="PTHR34407">
    <property type="entry name" value="EXPRESSED PROTEIN"/>
    <property type="match status" value="1"/>
</dbReference>
<proteinExistence type="predicted"/>
<reference evidence="2" key="1">
    <citation type="journal article" date="2020" name="bioRxiv">
        <title>Comparative genomics of Chlamydomonas.</title>
        <authorList>
            <person name="Craig R.J."/>
            <person name="Hasan A.R."/>
            <person name="Ness R.W."/>
            <person name="Keightley P.D."/>
        </authorList>
    </citation>
    <scope>NUCLEOTIDE SEQUENCE</scope>
    <source>
        <strain evidence="2">CCAP 11/70</strain>
    </source>
</reference>
<feature type="compositionally biased region" description="Basic and acidic residues" evidence="1">
    <location>
        <begin position="306"/>
        <end position="318"/>
    </location>
</feature>
<gene>
    <name evidence="2" type="ORF">HYH03_016686</name>
</gene>
<dbReference type="Gene3D" id="3.40.50.1110">
    <property type="entry name" value="SGNH hydrolase"/>
    <property type="match status" value="1"/>
</dbReference>
<evidence type="ECO:0000313" key="3">
    <source>
        <dbReference type="Proteomes" id="UP000612055"/>
    </source>
</evidence>
<dbReference type="OrthoDB" id="544608at2759"/>
<keyword evidence="3" id="KW-1185">Reference proteome</keyword>
<feature type="region of interest" description="Disordered" evidence="1">
    <location>
        <begin position="496"/>
        <end position="529"/>
    </location>
</feature>
<name>A0A835XLQ4_9CHLO</name>
<dbReference type="SUPFAM" id="SSF52266">
    <property type="entry name" value="SGNH hydrolase"/>
    <property type="match status" value="1"/>
</dbReference>
<dbReference type="PANTHER" id="PTHR34407:SF1">
    <property type="entry name" value="SGNH HYDROLASE-TYPE ESTERASE DOMAIN-CONTAINING PROTEIN"/>
    <property type="match status" value="1"/>
</dbReference>
<dbReference type="EMBL" id="JAEHOE010000148">
    <property type="protein sequence ID" value="KAG2484551.1"/>
    <property type="molecule type" value="Genomic_DNA"/>
</dbReference>